<dbReference type="Proteomes" id="UP001501845">
    <property type="component" value="Unassembled WGS sequence"/>
</dbReference>
<feature type="region of interest" description="Disordered" evidence="1">
    <location>
        <begin position="1"/>
        <end position="22"/>
    </location>
</feature>
<protein>
    <submittedName>
        <fullName evidence="2">Uncharacterized protein</fullName>
    </submittedName>
</protein>
<dbReference type="EMBL" id="BAABBU010000036">
    <property type="protein sequence ID" value="GAA4150397.1"/>
    <property type="molecule type" value="Genomic_DNA"/>
</dbReference>
<proteinExistence type="predicted"/>
<reference evidence="3" key="1">
    <citation type="journal article" date="2019" name="Int. J. Syst. Evol. Microbiol.">
        <title>The Global Catalogue of Microorganisms (GCM) 10K type strain sequencing project: providing services to taxonomists for standard genome sequencing and annotation.</title>
        <authorList>
            <consortium name="The Broad Institute Genomics Platform"/>
            <consortium name="The Broad Institute Genome Sequencing Center for Infectious Disease"/>
            <person name="Wu L."/>
            <person name="Ma J."/>
        </authorList>
    </citation>
    <scope>NUCLEOTIDE SEQUENCE [LARGE SCALE GENOMIC DNA]</scope>
    <source>
        <strain evidence="3">JCM 17589</strain>
    </source>
</reference>
<accession>A0ABP7Z995</accession>
<name>A0ABP7Z995_9ACTN</name>
<feature type="region of interest" description="Disordered" evidence="1">
    <location>
        <begin position="38"/>
        <end position="64"/>
    </location>
</feature>
<gene>
    <name evidence="2" type="ORF">GCM10022285_60550</name>
</gene>
<organism evidence="2 3">
    <name type="scientific">Streptomyces tunisiensis</name>
    <dbReference type="NCBI Taxonomy" id="948699"/>
    <lineage>
        <taxon>Bacteria</taxon>
        <taxon>Bacillati</taxon>
        <taxon>Actinomycetota</taxon>
        <taxon>Actinomycetes</taxon>
        <taxon>Kitasatosporales</taxon>
        <taxon>Streptomycetaceae</taxon>
        <taxon>Streptomyces</taxon>
    </lineage>
</organism>
<evidence type="ECO:0000313" key="2">
    <source>
        <dbReference type="EMBL" id="GAA4150397.1"/>
    </source>
</evidence>
<evidence type="ECO:0000256" key="1">
    <source>
        <dbReference type="SAM" id="MobiDB-lite"/>
    </source>
</evidence>
<comment type="caution">
    <text evidence="2">The sequence shown here is derived from an EMBL/GenBank/DDBJ whole genome shotgun (WGS) entry which is preliminary data.</text>
</comment>
<keyword evidence="3" id="KW-1185">Reference proteome</keyword>
<evidence type="ECO:0000313" key="3">
    <source>
        <dbReference type="Proteomes" id="UP001501845"/>
    </source>
</evidence>
<sequence>MSRTGEPPTAEARAASLGVGAGATGGSVTVMARLLGLGDGSSPQPRKPPAFYTRLSGIRTPPGF</sequence>